<organism evidence="2 3">
    <name type="scientific">Sphaerotilus montanus</name>
    <dbReference type="NCBI Taxonomy" id="522889"/>
    <lineage>
        <taxon>Bacteria</taxon>
        <taxon>Pseudomonadati</taxon>
        <taxon>Pseudomonadota</taxon>
        <taxon>Betaproteobacteria</taxon>
        <taxon>Burkholderiales</taxon>
        <taxon>Sphaerotilaceae</taxon>
        <taxon>Sphaerotilus</taxon>
    </lineage>
</organism>
<accession>A0A7Y9U6A8</accession>
<dbReference type="Proteomes" id="UP000518288">
    <property type="component" value="Unassembled WGS sequence"/>
</dbReference>
<keyword evidence="3" id="KW-1185">Reference proteome</keyword>
<evidence type="ECO:0000256" key="1">
    <source>
        <dbReference type="SAM" id="MobiDB-lite"/>
    </source>
</evidence>
<sequence length="42" mass="4415">MSKSQNGNKEVKKPKKVPPKPLPAGAAPPTITAAAPPVRRKK</sequence>
<protein>
    <submittedName>
        <fullName evidence="2">Uncharacterized protein</fullName>
    </submittedName>
</protein>
<name>A0A7Y9U6A8_9BURK</name>
<evidence type="ECO:0000313" key="2">
    <source>
        <dbReference type="EMBL" id="NYG32426.1"/>
    </source>
</evidence>
<feature type="compositionally biased region" description="Low complexity" evidence="1">
    <location>
        <begin position="23"/>
        <end position="42"/>
    </location>
</feature>
<gene>
    <name evidence="2" type="ORF">BDD16_001412</name>
</gene>
<dbReference type="EMBL" id="JACCFH010000001">
    <property type="protein sequence ID" value="NYG32426.1"/>
    <property type="molecule type" value="Genomic_DNA"/>
</dbReference>
<feature type="region of interest" description="Disordered" evidence="1">
    <location>
        <begin position="1"/>
        <end position="42"/>
    </location>
</feature>
<comment type="caution">
    <text evidence="2">The sequence shown here is derived from an EMBL/GenBank/DDBJ whole genome shotgun (WGS) entry which is preliminary data.</text>
</comment>
<dbReference type="AlphaFoldDB" id="A0A7Y9U6A8"/>
<evidence type="ECO:0000313" key="3">
    <source>
        <dbReference type="Proteomes" id="UP000518288"/>
    </source>
</evidence>
<dbReference type="RefSeq" id="WP_257645010.1">
    <property type="nucleotide sequence ID" value="NZ_CAXYYM010000002.1"/>
</dbReference>
<reference evidence="2 3" key="1">
    <citation type="submission" date="2020-07" db="EMBL/GenBank/DDBJ databases">
        <title>Genomic Encyclopedia of Archaeal and Bacterial Type Strains, Phase II (KMG-II): from individual species to whole genera.</title>
        <authorList>
            <person name="Goeker M."/>
        </authorList>
    </citation>
    <scope>NUCLEOTIDE SEQUENCE [LARGE SCALE GENOMIC DNA]</scope>
    <source>
        <strain evidence="2 3">DSM 21226</strain>
    </source>
</reference>
<proteinExistence type="predicted"/>